<feature type="disulfide bond" evidence="7">
    <location>
        <begin position="80"/>
        <end position="95"/>
    </location>
</feature>
<gene>
    <name evidence="10" type="ORF">PVAND_009148</name>
</gene>
<keyword evidence="8" id="KW-0732">Signal</keyword>
<dbReference type="OrthoDB" id="10026631at2759"/>
<feature type="disulfide bond" evidence="7">
    <location>
        <begin position="213"/>
        <end position="228"/>
    </location>
</feature>
<protein>
    <recommendedName>
        <fullName evidence="9">Pacifastin domain-containing protein</fullName>
    </recommendedName>
</protein>
<keyword evidence="5 7" id="KW-1015">Disulfide bond</keyword>
<dbReference type="SUPFAM" id="SSF57283">
    <property type="entry name" value="PMP inhibitors"/>
    <property type="match status" value="4"/>
</dbReference>
<dbReference type="Pfam" id="PF05375">
    <property type="entry name" value="Pacifastin_I"/>
    <property type="match status" value="4"/>
</dbReference>
<proteinExistence type="inferred from homology"/>
<evidence type="ECO:0000313" key="11">
    <source>
        <dbReference type="Proteomes" id="UP001107558"/>
    </source>
</evidence>
<dbReference type="EMBL" id="JADBJN010000001">
    <property type="protein sequence ID" value="KAG5679588.1"/>
    <property type="molecule type" value="Genomic_DNA"/>
</dbReference>
<name>A0A9J6CBT6_POLVA</name>
<evidence type="ECO:0000256" key="8">
    <source>
        <dbReference type="SAM" id="SignalP"/>
    </source>
</evidence>
<evidence type="ECO:0000256" key="6">
    <source>
        <dbReference type="ARBA" id="ARBA00029459"/>
    </source>
</evidence>
<comment type="caution">
    <text evidence="10">The sequence shown here is derived from an EMBL/GenBank/DDBJ whole genome shotgun (WGS) entry which is preliminary data.</text>
</comment>
<comment type="similarity">
    <text evidence="6 7">Belongs to the protease inhibitor I19 family.</text>
</comment>
<comment type="subcellular location">
    <subcellularLocation>
        <location evidence="1">Secreted</location>
    </subcellularLocation>
</comment>
<dbReference type="InterPro" id="IPR036201">
    <property type="entry name" value="Pacifastin_dom_sf"/>
</dbReference>
<keyword evidence="4 7" id="KW-0722">Serine protease inhibitor</keyword>
<feature type="disulfide bond" evidence="7">
    <location>
        <begin position="156"/>
        <end position="166"/>
    </location>
</feature>
<evidence type="ECO:0000259" key="9">
    <source>
        <dbReference type="PROSITE" id="PS51446"/>
    </source>
</evidence>
<keyword evidence="11" id="KW-1185">Reference proteome</keyword>
<reference evidence="10" key="1">
    <citation type="submission" date="2021-03" db="EMBL/GenBank/DDBJ databases">
        <title>Chromosome level genome of the anhydrobiotic midge Polypedilum vanderplanki.</title>
        <authorList>
            <person name="Yoshida Y."/>
            <person name="Kikawada T."/>
            <person name="Gusev O."/>
        </authorList>
    </citation>
    <scope>NUCLEOTIDE SEQUENCE</scope>
    <source>
        <strain evidence="10">NIAS01</strain>
        <tissue evidence="10">Whole body or cell culture</tissue>
    </source>
</reference>
<dbReference type="Proteomes" id="UP001107558">
    <property type="component" value="Chromosome 1"/>
</dbReference>
<dbReference type="PROSITE" id="PS51446">
    <property type="entry name" value="PACIFASTIN"/>
    <property type="match status" value="4"/>
</dbReference>
<keyword evidence="3 7" id="KW-0646">Protease inhibitor</keyword>
<evidence type="ECO:0000256" key="2">
    <source>
        <dbReference type="ARBA" id="ARBA00022525"/>
    </source>
</evidence>
<feature type="domain" description="Pacifastin" evidence="9">
    <location>
        <begin position="210"/>
        <end position="246"/>
    </location>
</feature>
<feature type="chain" id="PRO_5039922249" description="Pacifastin domain-containing protein" evidence="8">
    <location>
        <begin position="20"/>
        <end position="257"/>
    </location>
</feature>
<feature type="domain" description="Pacifastin" evidence="9">
    <location>
        <begin position="33"/>
        <end position="68"/>
    </location>
</feature>
<evidence type="ECO:0000256" key="1">
    <source>
        <dbReference type="ARBA" id="ARBA00004613"/>
    </source>
</evidence>
<evidence type="ECO:0000256" key="7">
    <source>
        <dbReference type="PROSITE-ProRule" id="PRU00776"/>
    </source>
</evidence>
<feature type="disulfide bond" evidence="7">
    <location>
        <begin position="36"/>
        <end position="51"/>
    </location>
</feature>
<evidence type="ECO:0000313" key="10">
    <source>
        <dbReference type="EMBL" id="KAG5679588.1"/>
    </source>
</evidence>
<comment type="caution">
    <text evidence="7">Lacks conserved residue(s) required for the propagation of feature annotation.</text>
</comment>
<organism evidence="10 11">
    <name type="scientific">Polypedilum vanderplanki</name>
    <name type="common">Sleeping chironomid midge</name>
    <dbReference type="NCBI Taxonomy" id="319348"/>
    <lineage>
        <taxon>Eukaryota</taxon>
        <taxon>Metazoa</taxon>
        <taxon>Ecdysozoa</taxon>
        <taxon>Arthropoda</taxon>
        <taxon>Hexapoda</taxon>
        <taxon>Insecta</taxon>
        <taxon>Pterygota</taxon>
        <taxon>Neoptera</taxon>
        <taxon>Endopterygota</taxon>
        <taxon>Diptera</taxon>
        <taxon>Nematocera</taxon>
        <taxon>Chironomoidea</taxon>
        <taxon>Chironomidae</taxon>
        <taxon>Chironominae</taxon>
        <taxon>Polypedilum</taxon>
        <taxon>Polypedilum</taxon>
    </lineage>
</organism>
<dbReference type="InterPro" id="IPR008037">
    <property type="entry name" value="Pacifastin_dom"/>
</dbReference>
<accession>A0A9J6CBT6</accession>
<feature type="disulfide bond" evidence="7">
    <location>
        <begin position="153"/>
        <end position="171"/>
    </location>
</feature>
<feature type="domain" description="Pacifastin" evidence="9">
    <location>
        <begin position="140"/>
        <end position="174"/>
    </location>
</feature>
<feature type="site" description="Reactive bond" evidence="7">
    <location>
        <begin position="62"/>
        <end position="63"/>
    </location>
</feature>
<evidence type="ECO:0000256" key="5">
    <source>
        <dbReference type="ARBA" id="ARBA00023157"/>
    </source>
</evidence>
<feature type="signal peptide" evidence="8">
    <location>
        <begin position="1"/>
        <end position="19"/>
    </location>
</feature>
<dbReference type="GO" id="GO:0004867">
    <property type="term" value="F:serine-type endopeptidase inhibitor activity"/>
    <property type="evidence" value="ECO:0007669"/>
    <property type="project" value="UniProtKB-UniRule"/>
</dbReference>
<feature type="disulfide bond" evidence="7">
    <location>
        <begin position="143"/>
        <end position="158"/>
    </location>
</feature>
<sequence length="257" mass="29057">MKSIYVVTLILLLAICVTCEENENDLSTTTDTMRVCEPESTKMIECNRCRCSLNGKFWKCTKKACPNHRRARPSDENFICTPNETFKSDCNTCTCNDLGNGANCTKLECNNIQASSKGYRLQLSTTLKETTTTSASSTTTQQCVPFTRFRKDCNNCFCTETGIAICTLRGCGVRQPNISIINERRTKRQISNQNQKPEKIYTFADLYDPNFSCIPSQSFKVDCNTCWCSADAKRPRFCTRINCNPKTYPTNIQNNNS</sequence>
<evidence type="ECO:0000256" key="4">
    <source>
        <dbReference type="ARBA" id="ARBA00022900"/>
    </source>
</evidence>
<evidence type="ECO:0000256" key="3">
    <source>
        <dbReference type="ARBA" id="ARBA00022690"/>
    </source>
</evidence>
<keyword evidence="2" id="KW-0964">Secreted</keyword>
<dbReference type="AlphaFoldDB" id="A0A9J6CBT6"/>
<dbReference type="GO" id="GO:0005576">
    <property type="term" value="C:extracellular region"/>
    <property type="evidence" value="ECO:0007669"/>
    <property type="project" value="UniProtKB-SubCell"/>
</dbReference>
<feature type="domain" description="Pacifastin" evidence="9">
    <location>
        <begin position="77"/>
        <end position="112"/>
    </location>
</feature>